<sequence>MSGDISGRPKPLLILLLLVAISLRSVSGLSDDHPSSKDAVNANANPSNSSSNTRHETERHVLQLFTLSLLRYGEYPQQLFCFDECCGTMVENSFLVSGDVFCCVHNTYSIIGSLKQSRFFLLAGNQEPVRALCIVTLISYLLQSDDKITWTVPQ</sequence>
<gene>
    <name evidence="3" type="ORF">OPV22_029930</name>
</gene>
<feature type="signal peptide" evidence="2">
    <location>
        <begin position="1"/>
        <end position="28"/>
    </location>
</feature>
<evidence type="ECO:0000313" key="3">
    <source>
        <dbReference type="EMBL" id="KAJ8467378.1"/>
    </source>
</evidence>
<feature type="region of interest" description="Disordered" evidence="1">
    <location>
        <begin position="31"/>
        <end position="56"/>
    </location>
</feature>
<accession>A0AAV8Q2P2</accession>
<dbReference type="EMBL" id="JAQQAF010000008">
    <property type="protein sequence ID" value="KAJ8467378.1"/>
    <property type="molecule type" value="Genomic_DNA"/>
</dbReference>
<comment type="caution">
    <text evidence="3">The sequence shown here is derived from an EMBL/GenBank/DDBJ whole genome shotgun (WGS) entry which is preliminary data.</text>
</comment>
<dbReference type="AlphaFoldDB" id="A0AAV8Q2P2"/>
<dbReference type="Proteomes" id="UP001222027">
    <property type="component" value="Unassembled WGS sequence"/>
</dbReference>
<protein>
    <recommendedName>
        <fullName evidence="5">SREBP regulating gene protein</fullName>
    </recommendedName>
</protein>
<evidence type="ECO:0008006" key="5">
    <source>
        <dbReference type="Google" id="ProtNLM"/>
    </source>
</evidence>
<evidence type="ECO:0000256" key="2">
    <source>
        <dbReference type="SAM" id="SignalP"/>
    </source>
</evidence>
<feature type="compositionally biased region" description="Low complexity" evidence="1">
    <location>
        <begin position="41"/>
        <end position="52"/>
    </location>
</feature>
<keyword evidence="4" id="KW-1185">Reference proteome</keyword>
<evidence type="ECO:0000313" key="4">
    <source>
        <dbReference type="Proteomes" id="UP001222027"/>
    </source>
</evidence>
<proteinExistence type="predicted"/>
<name>A0AAV8Q2P2_ENSVE</name>
<organism evidence="3 4">
    <name type="scientific">Ensete ventricosum</name>
    <name type="common">Abyssinian banana</name>
    <name type="synonym">Musa ensete</name>
    <dbReference type="NCBI Taxonomy" id="4639"/>
    <lineage>
        <taxon>Eukaryota</taxon>
        <taxon>Viridiplantae</taxon>
        <taxon>Streptophyta</taxon>
        <taxon>Embryophyta</taxon>
        <taxon>Tracheophyta</taxon>
        <taxon>Spermatophyta</taxon>
        <taxon>Magnoliopsida</taxon>
        <taxon>Liliopsida</taxon>
        <taxon>Zingiberales</taxon>
        <taxon>Musaceae</taxon>
        <taxon>Ensete</taxon>
    </lineage>
</organism>
<feature type="chain" id="PRO_5043597204" description="SREBP regulating gene protein" evidence="2">
    <location>
        <begin position="29"/>
        <end position="154"/>
    </location>
</feature>
<evidence type="ECO:0000256" key="1">
    <source>
        <dbReference type="SAM" id="MobiDB-lite"/>
    </source>
</evidence>
<reference evidence="3 4" key="1">
    <citation type="submission" date="2022-12" db="EMBL/GenBank/DDBJ databases">
        <title>Chromosome-scale assembly of the Ensete ventricosum genome.</title>
        <authorList>
            <person name="Dussert Y."/>
            <person name="Stocks J."/>
            <person name="Wendawek A."/>
            <person name="Woldeyes F."/>
            <person name="Nichols R.A."/>
            <person name="Borrell J.S."/>
        </authorList>
    </citation>
    <scope>NUCLEOTIDE SEQUENCE [LARGE SCALE GENOMIC DNA]</scope>
    <source>
        <strain evidence="4">cv. Maze</strain>
        <tissue evidence="3">Seeds</tissue>
    </source>
</reference>
<keyword evidence="2" id="KW-0732">Signal</keyword>